<name>A0A498LVI0_LABRO</name>
<evidence type="ECO:0000313" key="4">
    <source>
        <dbReference type="EMBL" id="RXN11623.1"/>
    </source>
</evidence>
<comment type="cofactor">
    <cofactor evidence="1">
        <name>a divalent metal cation</name>
        <dbReference type="ChEBI" id="CHEBI:60240"/>
    </cofactor>
</comment>
<dbReference type="GO" id="GO:0046872">
    <property type="term" value="F:metal ion binding"/>
    <property type="evidence" value="ECO:0007669"/>
    <property type="project" value="UniProtKB-KW"/>
</dbReference>
<evidence type="ECO:0000259" key="3">
    <source>
        <dbReference type="Pfam" id="PF13359"/>
    </source>
</evidence>
<evidence type="ECO:0000256" key="1">
    <source>
        <dbReference type="ARBA" id="ARBA00001968"/>
    </source>
</evidence>
<protein>
    <submittedName>
        <fullName evidence="4">Nuclease HARBI1</fullName>
    </submittedName>
</protein>
<reference evidence="4 5" key="1">
    <citation type="submission" date="2018-03" db="EMBL/GenBank/DDBJ databases">
        <title>Draft genome sequence of Rohu Carp (Labeo rohita).</title>
        <authorList>
            <person name="Das P."/>
            <person name="Kushwaha B."/>
            <person name="Joshi C.G."/>
            <person name="Kumar D."/>
            <person name="Nagpure N.S."/>
            <person name="Sahoo L."/>
            <person name="Das S.P."/>
            <person name="Bit A."/>
            <person name="Patnaik S."/>
            <person name="Meher P.K."/>
            <person name="Jayasankar P."/>
            <person name="Koringa P.G."/>
            <person name="Patel N.V."/>
            <person name="Hinsu A.T."/>
            <person name="Kumar R."/>
            <person name="Pandey M."/>
            <person name="Agarwal S."/>
            <person name="Srivastava S."/>
            <person name="Singh M."/>
            <person name="Iquebal M.A."/>
            <person name="Jaiswal S."/>
            <person name="Angadi U.B."/>
            <person name="Kumar N."/>
            <person name="Raza M."/>
            <person name="Shah T.M."/>
            <person name="Rai A."/>
            <person name="Jena J.K."/>
        </authorList>
    </citation>
    <scope>NUCLEOTIDE SEQUENCE [LARGE SCALE GENOMIC DNA]</scope>
    <source>
        <strain evidence="4">DASCIFA01</strain>
        <tissue evidence="4">Testis</tissue>
    </source>
</reference>
<dbReference type="Proteomes" id="UP000290572">
    <property type="component" value="Unassembled WGS sequence"/>
</dbReference>
<evidence type="ECO:0000313" key="5">
    <source>
        <dbReference type="Proteomes" id="UP000290572"/>
    </source>
</evidence>
<dbReference type="STRING" id="84645.A0A498LVI0"/>
<dbReference type="InterPro" id="IPR027806">
    <property type="entry name" value="HARBI1_dom"/>
</dbReference>
<accession>A0A498LVI0</accession>
<proteinExistence type="predicted"/>
<keyword evidence="2" id="KW-0479">Metal-binding</keyword>
<organism evidence="4 5">
    <name type="scientific">Labeo rohita</name>
    <name type="common">Indian major carp</name>
    <name type="synonym">Cyprinus rohita</name>
    <dbReference type="NCBI Taxonomy" id="84645"/>
    <lineage>
        <taxon>Eukaryota</taxon>
        <taxon>Metazoa</taxon>
        <taxon>Chordata</taxon>
        <taxon>Craniata</taxon>
        <taxon>Vertebrata</taxon>
        <taxon>Euteleostomi</taxon>
        <taxon>Actinopterygii</taxon>
        <taxon>Neopterygii</taxon>
        <taxon>Teleostei</taxon>
        <taxon>Ostariophysi</taxon>
        <taxon>Cypriniformes</taxon>
        <taxon>Cyprinidae</taxon>
        <taxon>Labeoninae</taxon>
        <taxon>Labeonini</taxon>
        <taxon>Labeo</taxon>
    </lineage>
</organism>
<sequence length="211" mass="23776">MGPHLQRRTRRNQAIPVQVQVLSVLGFLATGTFQRETGDSAQEQREVRQDFLRKTGFPNVIGAIDCTHVAIRAPHVNEYMYVNRKNFHSINVQLICDARMAILNAVARWPGSTHDSFIVRNCSVGNRLEAGAGRDGWLLGLPQIKLYHGWKRKLRVGDAHDGMGMKRLVVAEVLSVMKMRPLVRILQVQLLLGRQSDCNVQLVSALLKQMC</sequence>
<evidence type="ECO:0000256" key="2">
    <source>
        <dbReference type="ARBA" id="ARBA00022723"/>
    </source>
</evidence>
<dbReference type="Pfam" id="PF13359">
    <property type="entry name" value="DDE_Tnp_4"/>
    <property type="match status" value="1"/>
</dbReference>
<gene>
    <name evidence="4" type="ORF">ROHU_010521</name>
</gene>
<keyword evidence="5" id="KW-1185">Reference proteome</keyword>
<dbReference type="AlphaFoldDB" id="A0A498LVI0"/>
<comment type="caution">
    <text evidence="4">The sequence shown here is derived from an EMBL/GenBank/DDBJ whole genome shotgun (WGS) entry which is preliminary data.</text>
</comment>
<feature type="domain" description="DDE Tnp4" evidence="3">
    <location>
        <begin position="64"/>
        <end position="138"/>
    </location>
</feature>
<dbReference type="EMBL" id="QBIY01013119">
    <property type="protein sequence ID" value="RXN11623.1"/>
    <property type="molecule type" value="Genomic_DNA"/>
</dbReference>